<reference evidence="3 4" key="1">
    <citation type="submission" date="2021-06" db="EMBL/GenBank/DDBJ databases">
        <title>Caerostris extrusa draft genome.</title>
        <authorList>
            <person name="Kono N."/>
            <person name="Arakawa K."/>
        </authorList>
    </citation>
    <scope>NUCLEOTIDE SEQUENCE [LARGE SCALE GENOMIC DNA]</scope>
</reference>
<keyword evidence="2" id="KW-0732">Signal</keyword>
<keyword evidence="4" id="KW-1185">Reference proteome</keyword>
<evidence type="ECO:0000256" key="1">
    <source>
        <dbReference type="SAM" id="MobiDB-lite"/>
    </source>
</evidence>
<dbReference type="EMBL" id="BPLR01011304">
    <property type="protein sequence ID" value="GIY45708.1"/>
    <property type="molecule type" value="Genomic_DNA"/>
</dbReference>
<accession>A0AAV4TP41</accession>
<feature type="chain" id="PRO_5043349249" description="Secreted protein" evidence="2">
    <location>
        <begin position="28"/>
        <end position="93"/>
    </location>
</feature>
<dbReference type="Proteomes" id="UP001054945">
    <property type="component" value="Unassembled WGS sequence"/>
</dbReference>
<feature type="region of interest" description="Disordered" evidence="1">
    <location>
        <begin position="54"/>
        <end position="93"/>
    </location>
</feature>
<proteinExistence type="predicted"/>
<organism evidence="3 4">
    <name type="scientific">Caerostris extrusa</name>
    <name type="common">Bark spider</name>
    <name type="synonym">Caerostris bankana</name>
    <dbReference type="NCBI Taxonomy" id="172846"/>
    <lineage>
        <taxon>Eukaryota</taxon>
        <taxon>Metazoa</taxon>
        <taxon>Ecdysozoa</taxon>
        <taxon>Arthropoda</taxon>
        <taxon>Chelicerata</taxon>
        <taxon>Arachnida</taxon>
        <taxon>Araneae</taxon>
        <taxon>Araneomorphae</taxon>
        <taxon>Entelegynae</taxon>
        <taxon>Araneoidea</taxon>
        <taxon>Araneidae</taxon>
        <taxon>Caerostris</taxon>
    </lineage>
</organism>
<sequence>MSSQMNNHGPLYSILLLLELLCRSCMADIEKETNNMFKVSKIVYSLVVRQRGRQNKSRKQWKHNIWQSDGNCERRQKRQKRKNPQQKMLRQRL</sequence>
<evidence type="ECO:0008006" key="5">
    <source>
        <dbReference type="Google" id="ProtNLM"/>
    </source>
</evidence>
<evidence type="ECO:0000256" key="2">
    <source>
        <dbReference type="SAM" id="SignalP"/>
    </source>
</evidence>
<comment type="caution">
    <text evidence="3">The sequence shown here is derived from an EMBL/GenBank/DDBJ whole genome shotgun (WGS) entry which is preliminary data.</text>
</comment>
<feature type="signal peptide" evidence="2">
    <location>
        <begin position="1"/>
        <end position="27"/>
    </location>
</feature>
<name>A0AAV4TP41_CAEEX</name>
<feature type="compositionally biased region" description="Basic residues" evidence="1">
    <location>
        <begin position="75"/>
        <end position="93"/>
    </location>
</feature>
<gene>
    <name evidence="3" type="ORF">CEXT_80621</name>
</gene>
<evidence type="ECO:0000313" key="3">
    <source>
        <dbReference type="EMBL" id="GIY45708.1"/>
    </source>
</evidence>
<evidence type="ECO:0000313" key="4">
    <source>
        <dbReference type="Proteomes" id="UP001054945"/>
    </source>
</evidence>
<protein>
    <recommendedName>
        <fullName evidence="5">Secreted protein</fullName>
    </recommendedName>
</protein>
<dbReference type="AlphaFoldDB" id="A0AAV4TP41"/>